<evidence type="ECO:0000259" key="4">
    <source>
        <dbReference type="PROSITE" id="PS50977"/>
    </source>
</evidence>
<dbReference type="AlphaFoldDB" id="A0AA90R8S4"/>
<feature type="DNA-binding region" description="H-T-H motif" evidence="3">
    <location>
        <begin position="37"/>
        <end position="56"/>
    </location>
</feature>
<gene>
    <name evidence="5" type="ORF">RCG21_20580</name>
</gene>
<reference evidence="5" key="1">
    <citation type="submission" date="2023-08" db="EMBL/GenBank/DDBJ databases">
        <title>Nitrogen cycling bacteria in agricultural field soils.</title>
        <authorList>
            <person name="Jang J."/>
        </authorList>
    </citation>
    <scope>NUCLEOTIDE SEQUENCE</scope>
    <source>
        <strain evidence="5">PS3-36</strain>
    </source>
</reference>
<dbReference type="PROSITE" id="PS50977">
    <property type="entry name" value="HTH_TETR_2"/>
    <property type="match status" value="1"/>
</dbReference>
<evidence type="ECO:0000256" key="3">
    <source>
        <dbReference type="PROSITE-ProRule" id="PRU00335"/>
    </source>
</evidence>
<keyword evidence="2 3" id="KW-0238">DNA-binding</keyword>
<dbReference type="SUPFAM" id="SSF46689">
    <property type="entry name" value="Homeodomain-like"/>
    <property type="match status" value="1"/>
</dbReference>
<evidence type="ECO:0000313" key="6">
    <source>
        <dbReference type="Proteomes" id="UP001178888"/>
    </source>
</evidence>
<evidence type="ECO:0000256" key="1">
    <source>
        <dbReference type="ARBA" id="ARBA00022491"/>
    </source>
</evidence>
<sequence length="207" mass="24588">MKSLPKPTFLNLSKEKQEGLLKAAKKEFSRVPLNEASISNIIKDAGIPRGSFYQYFEDKEDVFYFLLDEHSTRNNERFISILKMNEGDLFQSFIDWFKSILITFEEQENRQYFKNTFLNMNYRIEKAITQNIYEEKAKSRFMGIIHSINSENLNVQNEEELHHIFKIMTAVMLRNLISVFAREIHMNDAMKAFSLELDLLKRGFYKK</sequence>
<accession>A0AA90R8S4</accession>
<evidence type="ECO:0000256" key="2">
    <source>
        <dbReference type="ARBA" id="ARBA00023125"/>
    </source>
</evidence>
<dbReference type="Proteomes" id="UP001178888">
    <property type="component" value="Unassembled WGS sequence"/>
</dbReference>
<dbReference type="InterPro" id="IPR001647">
    <property type="entry name" value="HTH_TetR"/>
</dbReference>
<organism evidence="5 6">
    <name type="scientific">Bacillus salipaludis</name>
    <dbReference type="NCBI Taxonomy" id="2547811"/>
    <lineage>
        <taxon>Bacteria</taxon>
        <taxon>Bacillati</taxon>
        <taxon>Bacillota</taxon>
        <taxon>Bacilli</taxon>
        <taxon>Bacillales</taxon>
        <taxon>Bacillaceae</taxon>
        <taxon>Bacillus</taxon>
    </lineage>
</organism>
<keyword evidence="1" id="KW-0678">Repressor</keyword>
<proteinExistence type="predicted"/>
<dbReference type="GO" id="GO:0003677">
    <property type="term" value="F:DNA binding"/>
    <property type="evidence" value="ECO:0007669"/>
    <property type="project" value="UniProtKB-UniRule"/>
</dbReference>
<dbReference type="InterPro" id="IPR050624">
    <property type="entry name" value="HTH-type_Tx_Regulator"/>
</dbReference>
<dbReference type="InterPro" id="IPR009057">
    <property type="entry name" value="Homeodomain-like_sf"/>
</dbReference>
<dbReference type="EMBL" id="JAVGVR010000001">
    <property type="protein sequence ID" value="MDQ6598728.1"/>
    <property type="molecule type" value="Genomic_DNA"/>
</dbReference>
<keyword evidence="6" id="KW-1185">Reference proteome</keyword>
<comment type="caution">
    <text evidence="5">The sequence shown here is derived from an EMBL/GenBank/DDBJ whole genome shotgun (WGS) entry which is preliminary data.</text>
</comment>
<dbReference type="PANTHER" id="PTHR43479:SF11">
    <property type="entry name" value="ACREF_ENVCD OPERON REPRESSOR-RELATED"/>
    <property type="match status" value="1"/>
</dbReference>
<protein>
    <submittedName>
        <fullName evidence="5">TetR/AcrR family transcriptional regulator</fullName>
    </submittedName>
</protein>
<dbReference type="Pfam" id="PF00440">
    <property type="entry name" value="TetR_N"/>
    <property type="match status" value="1"/>
</dbReference>
<evidence type="ECO:0000313" key="5">
    <source>
        <dbReference type="EMBL" id="MDQ6598728.1"/>
    </source>
</evidence>
<dbReference type="RefSeq" id="WP_308913722.1">
    <property type="nucleotide sequence ID" value="NZ_JAVGVR010000001.1"/>
</dbReference>
<dbReference type="Pfam" id="PF17924">
    <property type="entry name" value="TetR_C_19"/>
    <property type="match status" value="1"/>
</dbReference>
<dbReference type="Gene3D" id="1.10.357.10">
    <property type="entry name" value="Tetracycline Repressor, domain 2"/>
    <property type="match status" value="1"/>
</dbReference>
<dbReference type="PANTHER" id="PTHR43479">
    <property type="entry name" value="ACREF/ENVCD OPERON REPRESSOR-RELATED"/>
    <property type="match status" value="1"/>
</dbReference>
<name>A0AA90R8S4_9BACI</name>
<feature type="domain" description="HTH tetR-type" evidence="4">
    <location>
        <begin position="14"/>
        <end position="74"/>
    </location>
</feature>